<feature type="transmembrane region" description="Helical" evidence="1">
    <location>
        <begin position="52"/>
        <end position="72"/>
    </location>
</feature>
<sequence length="126" mass="15065">MSSNYIEDGSLSEKWKYRFSFYERYGFPGFWSVKPEYKKAIKELTFRQKATIGMNFYAFFFSFIYLFILGLWKKAILVFFLAFAVQIIAAIVGYNFLGFVVSIYVAQRTNKWFYEKEVKGFQTWSL</sequence>
<name>A0ABU4E765_9ENTR</name>
<evidence type="ECO:0000313" key="3">
    <source>
        <dbReference type="Proteomes" id="UP001187066"/>
    </source>
</evidence>
<gene>
    <name evidence="2" type="ORF">R4P48_20155</name>
</gene>
<keyword evidence="1" id="KW-0812">Transmembrane</keyword>
<dbReference type="RefSeq" id="WP_144133128.1">
    <property type="nucleotide sequence ID" value="NZ_JAWLOF010000019.1"/>
</dbReference>
<feature type="transmembrane region" description="Helical" evidence="1">
    <location>
        <begin position="78"/>
        <end position="106"/>
    </location>
</feature>
<protein>
    <submittedName>
        <fullName evidence="2">DUF2628 domain-containing protein</fullName>
    </submittedName>
</protein>
<dbReference type="Proteomes" id="UP001187066">
    <property type="component" value="Unassembled WGS sequence"/>
</dbReference>
<keyword evidence="3" id="KW-1185">Reference proteome</keyword>
<accession>A0ABU4E765</accession>
<dbReference type="EMBL" id="JAWLOF010000019">
    <property type="protein sequence ID" value="MDV7024968.1"/>
    <property type="molecule type" value="Genomic_DNA"/>
</dbReference>
<dbReference type="Pfam" id="PF10947">
    <property type="entry name" value="DUF2628"/>
    <property type="match status" value="1"/>
</dbReference>
<evidence type="ECO:0000256" key="1">
    <source>
        <dbReference type="SAM" id="Phobius"/>
    </source>
</evidence>
<keyword evidence="1" id="KW-1133">Transmembrane helix</keyword>
<keyword evidence="1" id="KW-0472">Membrane</keyword>
<reference evidence="2 3" key="1">
    <citation type="submission" date="2023-10" db="EMBL/GenBank/DDBJ databases">
        <authorList>
            <person name="Dale J."/>
        </authorList>
    </citation>
    <scope>NUCLEOTIDE SEQUENCE [LARGE SCALE GENOMIC DNA]</scope>
    <source>
        <strain evidence="2 3">2023EL-00970</strain>
    </source>
</reference>
<dbReference type="InterPro" id="IPR024399">
    <property type="entry name" value="DUF2628"/>
</dbReference>
<organism evidence="2 3">
    <name type="scientific">Atlantibacter subterraneus</name>
    <dbReference type="NCBI Taxonomy" id="255519"/>
    <lineage>
        <taxon>Bacteria</taxon>
        <taxon>Pseudomonadati</taxon>
        <taxon>Pseudomonadota</taxon>
        <taxon>Gammaproteobacteria</taxon>
        <taxon>Enterobacterales</taxon>
        <taxon>Enterobacteriaceae</taxon>
        <taxon>Atlantibacter</taxon>
    </lineage>
</organism>
<evidence type="ECO:0000313" key="2">
    <source>
        <dbReference type="EMBL" id="MDV7024968.1"/>
    </source>
</evidence>
<proteinExistence type="predicted"/>
<comment type="caution">
    <text evidence="2">The sequence shown here is derived from an EMBL/GenBank/DDBJ whole genome shotgun (WGS) entry which is preliminary data.</text>
</comment>